<dbReference type="GO" id="GO:0003676">
    <property type="term" value="F:nucleic acid binding"/>
    <property type="evidence" value="ECO:0007669"/>
    <property type="project" value="InterPro"/>
</dbReference>
<dbReference type="EMBL" id="BGPR01005894">
    <property type="protein sequence ID" value="GBN14370.1"/>
    <property type="molecule type" value="Genomic_DNA"/>
</dbReference>
<organism evidence="1 2">
    <name type="scientific">Araneus ventricosus</name>
    <name type="common">Orbweaver spider</name>
    <name type="synonym">Epeira ventricosa</name>
    <dbReference type="NCBI Taxonomy" id="182803"/>
    <lineage>
        <taxon>Eukaryota</taxon>
        <taxon>Metazoa</taxon>
        <taxon>Ecdysozoa</taxon>
        <taxon>Arthropoda</taxon>
        <taxon>Chelicerata</taxon>
        <taxon>Arachnida</taxon>
        <taxon>Araneae</taxon>
        <taxon>Araneomorphae</taxon>
        <taxon>Entelegynae</taxon>
        <taxon>Araneoidea</taxon>
        <taxon>Araneidae</taxon>
        <taxon>Araneus</taxon>
    </lineage>
</organism>
<comment type="caution">
    <text evidence="1">The sequence shown here is derived from an EMBL/GenBank/DDBJ whole genome shotgun (WGS) entry which is preliminary data.</text>
</comment>
<reference evidence="1 2" key="1">
    <citation type="journal article" date="2019" name="Sci. Rep.">
        <title>Orb-weaving spider Araneus ventricosus genome elucidates the spidroin gene catalogue.</title>
        <authorList>
            <person name="Kono N."/>
            <person name="Nakamura H."/>
            <person name="Ohtoshi R."/>
            <person name="Moran D.A.P."/>
            <person name="Shinohara A."/>
            <person name="Yoshida Y."/>
            <person name="Fujiwara M."/>
            <person name="Mori M."/>
            <person name="Tomita M."/>
            <person name="Arakawa K."/>
        </authorList>
    </citation>
    <scope>NUCLEOTIDE SEQUENCE [LARGE SCALE GENOMIC DNA]</scope>
</reference>
<accession>A0A4Y2LJP1</accession>
<dbReference type="InterPro" id="IPR036397">
    <property type="entry name" value="RNaseH_sf"/>
</dbReference>
<evidence type="ECO:0000313" key="2">
    <source>
        <dbReference type="Proteomes" id="UP000499080"/>
    </source>
</evidence>
<protein>
    <submittedName>
        <fullName evidence="1">Uncharacterized protein</fullName>
    </submittedName>
</protein>
<dbReference type="AlphaFoldDB" id="A0A4Y2LJP1"/>
<dbReference type="Proteomes" id="UP000499080">
    <property type="component" value="Unassembled WGS sequence"/>
</dbReference>
<sequence length="135" mass="15425">MEDKRIKRKMVKTDADAAHDQSIELLELNTPEFQLHKILWVAVSSTVGFPVERRHHLQSVCLQDVVSVVQKDEKSLGAKSCQHLGGKYFADDDDVQQEILLWMRQQPKEFYAAGIGALIKRWDKCINIGGDYAEK</sequence>
<gene>
    <name evidence="1" type="ORF">AVEN_275145_1</name>
</gene>
<dbReference type="Gene3D" id="3.30.420.10">
    <property type="entry name" value="Ribonuclease H-like superfamily/Ribonuclease H"/>
    <property type="match status" value="1"/>
</dbReference>
<proteinExistence type="predicted"/>
<evidence type="ECO:0000313" key="1">
    <source>
        <dbReference type="EMBL" id="GBN14370.1"/>
    </source>
</evidence>
<name>A0A4Y2LJP1_ARAVE</name>
<dbReference type="OrthoDB" id="6432034at2759"/>
<keyword evidence="2" id="KW-1185">Reference proteome</keyword>